<accession>A0ABW0I5H3</accession>
<evidence type="ECO:0000256" key="2">
    <source>
        <dbReference type="ARBA" id="ARBA00009000"/>
    </source>
</evidence>
<dbReference type="Pfam" id="PF00128">
    <property type="entry name" value="Alpha-amylase"/>
    <property type="match status" value="1"/>
</dbReference>
<dbReference type="SMART" id="SM00642">
    <property type="entry name" value="Aamy"/>
    <property type="match status" value="1"/>
</dbReference>
<gene>
    <name evidence="7" type="ORF">ACFPMF_04730</name>
</gene>
<feature type="domain" description="Glycosyl hydrolase family 13 catalytic" evidence="6">
    <location>
        <begin position="306"/>
        <end position="708"/>
    </location>
</feature>
<dbReference type="Gene3D" id="3.20.20.80">
    <property type="entry name" value="Glycosidases"/>
    <property type="match status" value="1"/>
</dbReference>
<dbReference type="GO" id="GO:0016787">
    <property type="term" value="F:hydrolase activity"/>
    <property type="evidence" value="ECO:0007669"/>
    <property type="project" value="UniProtKB-KW"/>
</dbReference>
<dbReference type="PANTHER" id="PTHR43651">
    <property type="entry name" value="1,4-ALPHA-GLUCAN-BRANCHING ENZYME"/>
    <property type="match status" value="1"/>
</dbReference>
<reference evidence="8" key="1">
    <citation type="journal article" date="2019" name="Int. J. Syst. Evol. Microbiol.">
        <title>The Global Catalogue of Microorganisms (GCM) 10K type strain sequencing project: providing services to taxonomists for standard genome sequencing and annotation.</title>
        <authorList>
            <consortium name="The Broad Institute Genomics Platform"/>
            <consortium name="The Broad Institute Genome Sequencing Center for Infectious Disease"/>
            <person name="Wu L."/>
            <person name="Ma J."/>
        </authorList>
    </citation>
    <scope>NUCLEOTIDE SEQUENCE [LARGE SCALE GENOMIC DNA]</scope>
    <source>
        <strain evidence="8">CCUG 55250</strain>
    </source>
</reference>
<evidence type="ECO:0000259" key="6">
    <source>
        <dbReference type="SMART" id="SM00642"/>
    </source>
</evidence>
<protein>
    <recommendedName>
        <fullName evidence="3">1,4-alpha-glucan branching enzyme</fullName>
        <ecNumber evidence="3">2.4.1.18</ecNumber>
    </recommendedName>
</protein>
<dbReference type="SUPFAM" id="SSF51011">
    <property type="entry name" value="Glycosyl hydrolase domain"/>
    <property type="match status" value="1"/>
</dbReference>
<keyword evidence="8" id="KW-1185">Reference proteome</keyword>
<dbReference type="Gene3D" id="2.60.40.10">
    <property type="entry name" value="Immunoglobulins"/>
    <property type="match status" value="1"/>
</dbReference>
<dbReference type="EMBL" id="JBHSMA010000001">
    <property type="protein sequence ID" value="MFC5408599.1"/>
    <property type="molecule type" value="Genomic_DNA"/>
</dbReference>
<dbReference type="InterPro" id="IPR006047">
    <property type="entry name" value="GH13_cat_dom"/>
</dbReference>
<proteinExistence type="inferred from homology"/>
<dbReference type="Pfam" id="PF02806">
    <property type="entry name" value="Alpha-amylase_C"/>
    <property type="match status" value="1"/>
</dbReference>
<keyword evidence="4" id="KW-0808">Transferase</keyword>
<keyword evidence="5" id="KW-0119">Carbohydrate metabolism</keyword>
<name>A0ABW0I5H3_9BACT</name>
<dbReference type="InterPro" id="IPR013780">
    <property type="entry name" value="Glyco_hydro_b"/>
</dbReference>
<comment type="similarity">
    <text evidence="2">Belongs to the glycosyl hydrolase 13 family. GlgB subfamily.</text>
</comment>
<dbReference type="Gene3D" id="2.60.40.1180">
    <property type="entry name" value="Golgi alpha-mannosidase II"/>
    <property type="match status" value="1"/>
</dbReference>
<dbReference type="SUPFAM" id="SSF51445">
    <property type="entry name" value="(Trans)glycosidases"/>
    <property type="match status" value="1"/>
</dbReference>
<dbReference type="CDD" id="cd11325">
    <property type="entry name" value="AmyAc_GTHase"/>
    <property type="match status" value="1"/>
</dbReference>
<evidence type="ECO:0000256" key="5">
    <source>
        <dbReference type="ARBA" id="ARBA00023277"/>
    </source>
</evidence>
<comment type="caution">
    <text evidence="7">The sequence shown here is derived from an EMBL/GenBank/DDBJ whole genome shotgun (WGS) entry which is preliminary data.</text>
</comment>
<dbReference type="InterPro" id="IPR017853">
    <property type="entry name" value="GH"/>
</dbReference>
<dbReference type="RefSeq" id="WP_379841634.1">
    <property type="nucleotide sequence ID" value="NZ_JBHSMA010000001.1"/>
</dbReference>
<dbReference type="InterPro" id="IPR013783">
    <property type="entry name" value="Ig-like_fold"/>
</dbReference>
<comment type="catalytic activity">
    <reaction evidence="1">
        <text>Transfers a segment of a (1-&gt;4)-alpha-D-glucan chain to a primary hydroxy group in a similar glucan chain.</text>
        <dbReference type="EC" id="2.4.1.18"/>
    </reaction>
</comment>
<evidence type="ECO:0000256" key="1">
    <source>
        <dbReference type="ARBA" id="ARBA00000826"/>
    </source>
</evidence>
<dbReference type="Proteomes" id="UP001596106">
    <property type="component" value="Unassembled WGS sequence"/>
</dbReference>
<evidence type="ECO:0000256" key="3">
    <source>
        <dbReference type="ARBA" id="ARBA00012541"/>
    </source>
</evidence>
<dbReference type="InterPro" id="IPR037439">
    <property type="entry name" value="Branching_enzy"/>
</dbReference>
<sequence length="808" mass="90637">MASQTITFRYLTGIPHPLFSNARLRGSWTVDGDYSDDWTEHPMREIVGPDGCPAFETRLQLRDDPEKTVFHWGVILDGPERPNLWGIPTEVPDPASVERFRSFRLQPGDAHQIETFYLTFSRRLGANKVFHQPDEKPGLQFSVWAPNAQAIEVVFGLPDNGYITNDGIGIDPHRAPVPLKRSSDPTLWQSPVLPDFRAFERLPYMYKLLNAQGDTVYRTDIFSRSQIGCGSINPENSPNWPGTIETLDGAISCSMIIDPDTISRDFEPPTDHDTVLIPANEFWANEFTPTLPVPTQVDDLVIYELHIGALGFGKDRPGDLTDAIALLDYLTTLGINTIELLPMAEFTGSIAWGYGGTHHFVIESSAGGRDQYRHFVRECHQRGIAVIQDVVYNHYNYAASRSQWQYDSTAPEDNSYYWYEGRSADYEFPDGGYLDNGSSGWSPRFSEEVVRQQFISSAAFLIDEMHIDGLRVDLTQAIHRDNCLHATGHTVGRANQFGQKLLREWSRTLKMIRPNVMLIAEDHTGWEAVTKPAAAGGLGFDAAWYVDFYHNLIGDAKGQDGKARLLKQAGLGFNDPLPMRQFAGALYQSQYNRVVFHESHDEAGNHDGPLSFSTARTMVVAVNDAPITGLTRFWAERRSRTVFGLSLLSAGTSMFFMGEEIGAQRRYKYDTFIQQREDLWGERAGAGAPMYRFYQDLIAVSKRLNAIRSKNIDILHVQDDTRVLAFKRWLGNEQVLIIASLNNQPFHRYTIYSDAYRLPSGGWKEIFNSDADQYGGSNVGNGGAVVPASNGQVTVTLPASGFVIFVQQ</sequence>
<keyword evidence="7" id="KW-0378">Hydrolase</keyword>
<evidence type="ECO:0000256" key="4">
    <source>
        <dbReference type="ARBA" id="ARBA00022679"/>
    </source>
</evidence>
<evidence type="ECO:0000313" key="8">
    <source>
        <dbReference type="Proteomes" id="UP001596106"/>
    </source>
</evidence>
<dbReference type="PIRSF" id="PIRSF000463">
    <property type="entry name" value="GlgB"/>
    <property type="match status" value="1"/>
</dbReference>
<evidence type="ECO:0000313" key="7">
    <source>
        <dbReference type="EMBL" id="MFC5408599.1"/>
    </source>
</evidence>
<dbReference type="InterPro" id="IPR006048">
    <property type="entry name" value="A-amylase/branching_C"/>
</dbReference>
<organism evidence="7 8">
    <name type="scientific">Larkinella bovis</name>
    <dbReference type="NCBI Taxonomy" id="683041"/>
    <lineage>
        <taxon>Bacteria</taxon>
        <taxon>Pseudomonadati</taxon>
        <taxon>Bacteroidota</taxon>
        <taxon>Cytophagia</taxon>
        <taxon>Cytophagales</taxon>
        <taxon>Spirosomataceae</taxon>
        <taxon>Larkinella</taxon>
    </lineage>
</organism>
<dbReference type="EC" id="2.4.1.18" evidence="3"/>